<dbReference type="EMBL" id="DF237255">
    <property type="protein sequence ID" value="GAQ86707.1"/>
    <property type="molecule type" value="Genomic_DNA"/>
</dbReference>
<keyword evidence="1" id="KW-0430">Lectin</keyword>
<dbReference type="OMA" id="IAGSEWQ"/>
<dbReference type="OrthoDB" id="166585at2759"/>
<protein>
    <submittedName>
        <fullName evidence="3">Uncharacterized protein</fullName>
    </submittedName>
</protein>
<dbReference type="PANTHER" id="PTHR23250:SF3">
    <property type="entry name" value="FISH-EGG LECTIN-LIKE ISOFORM X1-RELATED"/>
    <property type="match status" value="1"/>
</dbReference>
<proteinExistence type="inferred from homology"/>
<evidence type="ECO:0000256" key="2">
    <source>
        <dbReference type="ARBA" id="ARBA00038331"/>
    </source>
</evidence>
<dbReference type="Pfam" id="PF19193">
    <property type="entry name" value="Tectonin"/>
    <property type="match status" value="2"/>
</dbReference>
<organism evidence="3 4">
    <name type="scientific">Klebsormidium nitens</name>
    <name type="common">Green alga</name>
    <name type="synonym">Ulothrix nitens</name>
    <dbReference type="NCBI Taxonomy" id="105231"/>
    <lineage>
        <taxon>Eukaryota</taxon>
        <taxon>Viridiplantae</taxon>
        <taxon>Streptophyta</taxon>
        <taxon>Klebsormidiophyceae</taxon>
        <taxon>Klebsormidiales</taxon>
        <taxon>Klebsormidiaceae</taxon>
        <taxon>Klebsormidium</taxon>
    </lineage>
</organism>
<reference evidence="3 4" key="1">
    <citation type="journal article" date="2014" name="Nat. Commun.">
        <title>Klebsormidium flaccidum genome reveals primary factors for plant terrestrial adaptation.</title>
        <authorList>
            <person name="Hori K."/>
            <person name="Maruyama F."/>
            <person name="Fujisawa T."/>
            <person name="Togashi T."/>
            <person name="Yamamoto N."/>
            <person name="Seo M."/>
            <person name="Sato S."/>
            <person name="Yamada T."/>
            <person name="Mori H."/>
            <person name="Tajima N."/>
            <person name="Moriyama T."/>
            <person name="Ikeuchi M."/>
            <person name="Watanabe M."/>
            <person name="Wada H."/>
            <person name="Kobayashi K."/>
            <person name="Saito M."/>
            <person name="Masuda T."/>
            <person name="Sasaki-Sekimoto Y."/>
            <person name="Mashiguchi K."/>
            <person name="Awai K."/>
            <person name="Shimojima M."/>
            <person name="Masuda S."/>
            <person name="Iwai M."/>
            <person name="Nobusawa T."/>
            <person name="Narise T."/>
            <person name="Kondo S."/>
            <person name="Saito H."/>
            <person name="Sato R."/>
            <person name="Murakawa M."/>
            <person name="Ihara Y."/>
            <person name="Oshima-Yamada Y."/>
            <person name="Ohtaka K."/>
            <person name="Satoh M."/>
            <person name="Sonobe K."/>
            <person name="Ishii M."/>
            <person name="Ohtani R."/>
            <person name="Kanamori-Sato M."/>
            <person name="Honoki R."/>
            <person name="Miyazaki D."/>
            <person name="Mochizuki H."/>
            <person name="Umetsu J."/>
            <person name="Higashi K."/>
            <person name="Shibata D."/>
            <person name="Kamiya Y."/>
            <person name="Sato N."/>
            <person name="Nakamura Y."/>
            <person name="Tabata S."/>
            <person name="Ida S."/>
            <person name="Kurokawa K."/>
            <person name="Ohta H."/>
        </authorList>
    </citation>
    <scope>NUCLEOTIDE SEQUENCE [LARGE SCALE GENOMIC DNA]</scope>
    <source>
        <strain evidence="3 4">NIES-2285</strain>
    </source>
</reference>
<keyword evidence="4" id="KW-1185">Reference proteome</keyword>
<evidence type="ECO:0000313" key="4">
    <source>
        <dbReference type="Proteomes" id="UP000054558"/>
    </source>
</evidence>
<gene>
    <name evidence="3" type="ORF">KFL_003060060</name>
</gene>
<sequence>MMASSLSVARFCGQSAAPFARTASSSAAAGAQNADGVNVRGSNAGRELVCRGNMWGRKIQYAPVEAFPCRGSKVKASPISMGWTQMPGGLKTISSGDEKTVVGTDTANNVYLFDGTEWSQATGKMAQVSAGFSGMWAVDRQNQLYQWDEAAPEFVEVTPMPGSGKIAHVASGQDVYVIDTKRQIFKYQGEGKWIQLDGLLDAIDTNDYGDLWGIQLGELKKVYRRFSGRWVYVPGPEGRDSVKQISTGLCGVWAVDAKGSIFRWVMNTSETGAWFKEEGSLSAISAGYPTVWGLDKNGKVYRYTV</sequence>
<dbReference type="AlphaFoldDB" id="A0A1Y1IDB7"/>
<dbReference type="Gene3D" id="2.130.10.30">
    <property type="entry name" value="Regulator of chromosome condensation 1/beta-lactamase-inhibitor protein II"/>
    <property type="match status" value="1"/>
</dbReference>
<dbReference type="InterPro" id="IPR006624">
    <property type="entry name" value="Beta-propeller_rpt_TECPR"/>
</dbReference>
<dbReference type="GO" id="GO:0030246">
    <property type="term" value="F:carbohydrate binding"/>
    <property type="evidence" value="ECO:0007669"/>
    <property type="project" value="UniProtKB-KW"/>
</dbReference>
<name>A0A1Y1IDB7_KLENI</name>
<accession>A0A1Y1IDB7</accession>
<dbReference type="Proteomes" id="UP000054558">
    <property type="component" value="Unassembled WGS sequence"/>
</dbReference>
<dbReference type="SMART" id="SM00706">
    <property type="entry name" value="TECPR"/>
    <property type="match status" value="6"/>
</dbReference>
<dbReference type="InterPro" id="IPR009091">
    <property type="entry name" value="RCC1/BLIP-II"/>
</dbReference>
<evidence type="ECO:0000256" key="1">
    <source>
        <dbReference type="ARBA" id="ARBA00022734"/>
    </source>
</evidence>
<dbReference type="PANTHER" id="PTHR23250">
    <property type="entry name" value="DYSFERLIN-RELATED"/>
    <property type="match status" value="1"/>
</dbReference>
<comment type="similarity">
    <text evidence="2">Belongs to the tectonin family.</text>
</comment>
<evidence type="ECO:0000313" key="3">
    <source>
        <dbReference type="EMBL" id="GAQ86707.1"/>
    </source>
</evidence>
<dbReference type="SUPFAM" id="SSF50985">
    <property type="entry name" value="RCC1/BLIP-II"/>
    <property type="match status" value="1"/>
</dbReference>
<dbReference type="InterPro" id="IPR051513">
    <property type="entry name" value="Tectonin_beta-prop"/>
</dbReference>